<dbReference type="Gene3D" id="3.40.50.1820">
    <property type="entry name" value="alpha/beta hydrolase"/>
    <property type="match status" value="1"/>
</dbReference>
<feature type="non-terminal residue" evidence="1">
    <location>
        <position position="1"/>
    </location>
</feature>
<protein>
    <submittedName>
        <fullName evidence="1">Uncharacterized protein</fullName>
    </submittedName>
</protein>
<dbReference type="OrthoDB" id="2363873at2759"/>
<evidence type="ECO:0000313" key="1">
    <source>
        <dbReference type="EMBL" id="KAF2247008.1"/>
    </source>
</evidence>
<dbReference type="InterPro" id="IPR029058">
    <property type="entry name" value="AB_hydrolase_fold"/>
</dbReference>
<dbReference type="RefSeq" id="XP_033682012.1">
    <property type="nucleotide sequence ID" value="XM_033822761.1"/>
</dbReference>
<keyword evidence="2" id="KW-1185">Reference proteome</keyword>
<dbReference type="SUPFAM" id="SSF53474">
    <property type="entry name" value="alpha/beta-Hydrolases"/>
    <property type="match status" value="1"/>
</dbReference>
<sequence length="323" mass="35996">LIALLTRKTHGVLIPPPKPHDMSWEVAHARTSLVDTSRKDPYSPSEDRKLGVSIFVPVFKPYCTKQCDNVYMPDQTARTSNLQFFGDENANVFEKLYFKSCCASYGETDLGAHRLVVLEPGVATSREVYNQLARQMSANGFVVVTIDHPHDASIVEFLDANDKSVIANNGTVDLCSFSPATSWNDTVTKAVDARTDDINFMLTQLSNISLFERLFPDLKLHAGSPLNSDSFVIMGHGLGGTVATMFSAQDKRTVFSINLSGTTPVLQTDVKNHVIFFGRDEYTRDDDANWKQSWKHFTGSVVEWDMHKGGQMDYTDLPLMVSL</sequence>
<evidence type="ECO:0000313" key="2">
    <source>
        <dbReference type="Proteomes" id="UP000800094"/>
    </source>
</evidence>
<name>A0A6A6IAC4_9PLEO</name>
<dbReference type="GeneID" id="54576091"/>
<accession>A0A6A6IAC4</accession>
<proteinExistence type="predicted"/>
<dbReference type="Proteomes" id="UP000800094">
    <property type="component" value="Unassembled WGS sequence"/>
</dbReference>
<dbReference type="EMBL" id="ML987197">
    <property type="protein sequence ID" value="KAF2247008.1"/>
    <property type="molecule type" value="Genomic_DNA"/>
</dbReference>
<reference evidence="1" key="1">
    <citation type="journal article" date="2020" name="Stud. Mycol.">
        <title>101 Dothideomycetes genomes: a test case for predicting lifestyles and emergence of pathogens.</title>
        <authorList>
            <person name="Haridas S."/>
            <person name="Albert R."/>
            <person name="Binder M."/>
            <person name="Bloem J."/>
            <person name="Labutti K."/>
            <person name="Salamov A."/>
            <person name="Andreopoulos B."/>
            <person name="Baker S."/>
            <person name="Barry K."/>
            <person name="Bills G."/>
            <person name="Bluhm B."/>
            <person name="Cannon C."/>
            <person name="Castanera R."/>
            <person name="Culley D."/>
            <person name="Daum C."/>
            <person name="Ezra D."/>
            <person name="Gonzalez J."/>
            <person name="Henrissat B."/>
            <person name="Kuo A."/>
            <person name="Liang C."/>
            <person name="Lipzen A."/>
            <person name="Lutzoni F."/>
            <person name="Magnuson J."/>
            <person name="Mondo S."/>
            <person name="Nolan M."/>
            <person name="Ohm R."/>
            <person name="Pangilinan J."/>
            <person name="Park H.-J."/>
            <person name="Ramirez L."/>
            <person name="Alfaro M."/>
            <person name="Sun H."/>
            <person name="Tritt A."/>
            <person name="Yoshinaga Y."/>
            <person name="Zwiers L.-H."/>
            <person name="Turgeon B."/>
            <person name="Goodwin S."/>
            <person name="Spatafora J."/>
            <person name="Crous P."/>
            <person name="Grigoriev I."/>
        </authorList>
    </citation>
    <scope>NUCLEOTIDE SEQUENCE</scope>
    <source>
        <strain evidence="1">CBS 122368</strain>
    </source>
</reference>
<feature type="non-terminal residue" evidence="1">
    <location>
        <position position="323"/>
    </location>
</feature>
<dbReference type="Pfam" id="PF03403">
    <property type="entry name" value="PAF-AH_p_II"/>
    <property type="match status" value="1"/>
</dbReference>
<organism evidence="1 2">
    <name type="scientific">Trematosphaeria pertusa</name>
    <dbReference type="NCBI Taxonomy" id="390896"/>
    <lineage>
        <taxon>Eukaryota</taxon>
        <taxon>Fungi</taxon>
        <taxon>Dikarya</taxon>
        <taxon>Ascomycota</taxon>
        <taxon>Pezizomycotina</taxon>
        <taxon>Dothideomycetes</taxon>
        <taxon>Pleosporomycetidae</taxon>
        <taxon>Pleosporales</taxon>
        <taxon>Massarineae</taxon>
        <taxon>Trematosphaeriaceae</taxon>
        <taxon>Trematosphaeria</taxon>
    </lineage>
</organism>
<gene>
    <name evidence="1" type="ORF">BU26DRAFT_397650</name>
</gene>
<dbReference type="AlphaFoldDB" id="A0A6A6IAC4"/>